<reference evidence="1 3" key="2">
    <citation type="submission" date="2018-08" db="EMBL/GenBank/DDBJ databases">
        <title>Complete genome of the Arcobacter ellisii type strain LMG 26155.</title>
        <authorList>
            <person name="Miller W.G."/>
            <person name="Yee E."/>
            <person name="Bono J.L."/>
        </authorList>
    </citation>
    <scope>NUCLEOTIDE SEQUENCE [LARGE SCALE GENOMIC DNA]</scope>
    <source>
        <strain evidence="1 3">LMG 26155</strain>
    </source>
</reference>
<dbReference type="EMBL" id="NXIG01000010">
    <property type="protein sequence ID" value="RXI29715.1"/>
    <property type="molecule type" value="Genomic_DNA"/>
</dbReference>
<dbReference type="AlphaFoldDB" id="A0A347UAH7"/>
<accession>A0A347UAH7</accession>
<evidence type="ECO:0000313" key="1">
    <source>
        <dbReference type="EMBL" id="AXX95855.1"/>
    </source>
</evidence>
<dbReference type="RefSeq" id="WP_118918017.1">
    <property type="nucleotide sequence ID" value="NZ_CP032097.1"/>
</dbReference>
<dbReference type="OrthoDB" id="5347210at2"/>
<proteinExistence type="predicted"/>
<keyword evidence="3" id="KW-1185">Reference proteome</keyword>
<reference evidence="2 4" key="1">
    <citation type="submission" date="2017-09" db="EMBL/GenBank/DDBJ databases">
        <title>Genomics of the genus Arcobacter.</title>
        <authorList>
            <person name="Perez-Cataluna A."/>
            <person name="Figueras M.J."/>
            <person name="Salas-Masso N."/>
        </authorList>
    </citation>
    <scope>NUCLEOTIDE SEQUENCE [LARGE SCALE GENOMIC DNA]</scope>
    <source>
        <strain evidence="2 4">CECT 7837</strain>
    </source>
</reference>
<dbReference type="KEGG" id="aell:AELL_2223"/>
<evidence type="ECO:0000313" key="4">
    <source>
        <dbReference type="Proteomes" id="UP000290588"/>
    </source>
</evidence>
<organism evidence="2 4">
    <name type="scientific">Arcobacter ellisii</name>
    <dbReference type="NCBI Taxonomy" id="913109"/>
    <lineage>
        <taxon>Bacteria</taxon>
        <taxon>Pseudomonadati</taxon>
        <taxon>Campylobacterota</taxon>
        <taxon>Epsilonproteobacteria</taxon>
        <taxon>Campylobacterales</taxon>
        <taxon>Arcobacteraceae</taxon>
        <taxon>Arcobacter</taxon>
    </lineage>
</organism>
<name>A0A347UAH7_9BACT</name>
<sequence>MSDRLHEIIGQIGVLHNTLIENGKINNSNEVFEVLEDYNIDVQEHYLNLLLQYYFQKNDITNLQEVLLVGAKFDMRFEDVKEAFLNIISDEDNVIEFMQENVVFIKDNDIANNLEAMYEYYENNPSLRKILDKSVELIKKNRYVCAFCYKNPEARYSKFFLNEDLLESLKRDLPYLLN</sequence>
<evidence type="ECO:0008006" key="5">
    <source>
        <dbReference type="Google" id="ProtNLM"/>
    </source>
</evidence>
<evidence type="ECO:0000313" key="2">
    <source>
        <dbReference type="EMBL" id="RXI29715.1"/>
    </source>
</evidence>
<gene>
    <name evidence="1" type="ORF">AELL_2223</name>
    <name evidence="2" type="ORF">CP962_10110</name>
</gene>
<dbReference type="Proteomes" id="UP000262582">
    <property type="component" value="Chromosome"/>
</dbReference>
<protein>
    <recommendedName>
        <fullName evidence="5">DUF4375 domain-containing protein</fullName>
    </recommendedName>
</protein>
<evidence type="ECO:0000313" key="3">
    <source>
        <dbReference type="Proteomes" id="UP000262582"/>
    </source>
</evidence>
<dbReference type="Proteomes" id="UP000290588">
    <property type="component" value="Unassembled WGS sequence"/>
</dbReference>
<dbReference type="EMBL" id="CP032097">
    <property type="protein sequence ID" value="AXX95855.1"/>
    <property type="molecule type" value="Genomic_DNA"/>
</dbReference>